<keyword evidence="5" id="KW-1015">Disulfide bond</keyword>
<dbReference type="InterPro" id="IPR005982">
    <property type="entry name" value="Thioredox_Rdtase"/>
</dbReference>
<evidence type="ECO:0000259" key="9">
    <source>
        <dbReference type="Pfam" id="PF07992"/>
    </source>
</evidence>
<organism evidence="10 11">
    <name type="scientific">Ammonifex thiophilus</name>
    <dbReference type="NCBI Taxonomy" id="444093"/>
    <lineage>
        <taxon>Bacteria</taxon>
        <taxon>Bacillati</taxon>
        <taxon>Bacillota</taxon>
        <taxon>Clostridia</taxon>
        <taxon>Thermoanaerobacterales</taxon>
        <taxon>Thermoanaerobacteraceae</taxon>
        <taxon>Ammonifex</taxon>
    </lineage>
</organism>
<evidence type="ECO:0000256" key="7">
    <source>
        <dbReference type="RuleBase" id="RU003880"/>
    </source>
</evidence>
<dbReference type="InterPro" id="IPR050097">
    <property type="entry name" value="Ferredoxin-NADP_redctase_2"/>
</dbReference>
<evidence type="ECO:0000256" key="2">
    <source>
        <dbReference type="ARBA" id="ARBA00022630"/>
    </source>
</evidence>
<dbReference type="OrthoDB" id="9806179at2"/>
<dbReference type="AlphaFoldDB" id="A0A3D8P7D0"/>
<dbReference type="PROSITE" id="PS00573">
    <property type="entry name" value="PYRIDINE_REDOX_2"/>
    <property type="match status" value="1"/>
</dbReference>
<dbReference type="SUPFAM" id="SSF51905">
    <property type="entry name" value="FAD/NAD(P)-binding domain"/>
    <property type="match status" value="1"/>
</dbReference>
<name>A0A3D8P7D0_9THEO</name>
<dbReference type="NCBIfam" id="TIGR01292">
    <property type="entry name" value="TRX_reduct"/>
    <property type="match status" value="1"/>
</dbReference>
<dbReference type="PRINTS" id="PR00368">
    <property type="entry name" value="FADPNR"/>
</dbReference>
<dbReference type="Pfam" id="PF07992">
    <property type="entry name" value="Pyr_redox_2"/>
    <property type="match status" value="1"/>
</dbReference>
<comment type="caution">
    <text evidence="10">The sequence shown here is derived from an EMBL/GenBank/DDBJ whole genome shotgun (WGS) entry which is preliminary data.</text>
</comment>
<dbReference type="Gene3D" id="3.50.50.60">
    <property type="entry name" value="FAD/NAD(P)-binding domain"/>
    <property type="match status" value="2"/>
</dbReference>
<comment type="similarity">
    <text evidence="1 7">Belongs to the class-II pyridine nucleotide-disulfide oxidoreductase family.</text>
</comment>
<dbReference type="GO" id="GO:0019430">
    <property type="term" value="P:removal of superoxide radicals"/>
    <property type="evidence" value="ECO:0007669"/>
    <property type="project" value="UniProtKB-UniRule"/>
</dbReference>
<dbReference type="Proteomes" id="UP000256329">
    <property type="component" value="Unassembled WGS sequence"/>
</dbReference>
<evidence type="ECO:0000256" key="4">
    <source>
        <dbReference type="ARBA" id="ARBA00023002"/>
    </source>
</evidence>
<dbReference type="EC" id="1.8.1.9" evidence="7"/>
<dbReference type="GO" id="GO:0004791">
    <property type="term" value="F:thioredoxin-disulfide reductase (NADPH) activity"/>
    <property type="evidence" value="ECO:0007669"/>
    <property type="project" value="UniProtKB-UniRule"/>
</dbReference>
<comment type="subunit">
    <text evidence="7">Homodimer.</text>
</comment>
<dbReference type="RefSeq" id="WP_115791765.1">
    <property type="nucleotide sequence ID" value="NZ_QSLN01000001.1"/>
</dbReference>
<comment type="cofactor">
    <cofactor evidence="8">
        <name>FAD</name>
        <dbReference type="ChEBI" id="CHEBI:57692"/>
    </cofactor>
    <text evidence="8">Binds 1 FAD per subunit.</text>
</comment>
<evidence type="ECO:0000256" key="6">
    <source>
        <dbReference type="ARBA" id="ARBA00023284"/>
    </source>
</evidence>
<comment type="catalytic activity">
    <reaction evidence="7">
        <text>[thioredoxin]-dithiol + NADP(+) = [thioredoxin]-disulfide + NADPH + H(+)</text>
        <dbReference type="Rhea" id="RHEA:20345"/>
        <dbReference type="Rhea" id="RHEA-COMP:10698"/>
        <dbReference type="Rhea" id="RHEA-COMP:10700"/>
        <dbReference type="ChEBI" id="CHEBI:15378"/>
        <dbReference type="ChEBI" id="CHEBI:29950"/>
        <dbReference type="ChEBI" id="CHEBI:50058"/>
        <dbReference type="ChEBI" id="CHEBI:57783"/>
        <dbReference type="ChEBI" id="CHEBI:58349"/>
        <dbReference type="EC" id="1.8.1.9"/>
    </reaction>
</comment>
<gene>
    <name evidence="10" type="primary">trxB</name>
    <name evidence="10" type="ORF">DXX99_01630</name>
</gene>
<keyword evidence="3 7" id="KW-0274">FAD</keyword>
<sequence>MTYDLVIVGGGPAGLTAGIYAARARVKALIIERALAGGKLTSVDLIENYPGFPEPISGAELSSRMEEQVRRLGVPIKNADVAEVKVSPDGFVLRTRDEEITARTVIWATGSGPSPLGVPGEDRLRGRGVSYCAICDGFFFRDQEVAVVGGGDSAVQEALYLTRFVKKVYLIHRRDTFRATPILLEQLEANSKIEKIVNTVVKEIKGEEGVTGLELEEVTTGKQSFLPVSGVFIYVGVKPASHLVQDLVDLDRHGYIITDEKMATRTPGLFAAGDVRQKPLRQIVTAVADGAVAAMSAERYLRERKS</sequence>
<dbReference type="PRINTS" id="PR00469">
    <property type="entry name" value="PNDRDTASEII"/>
</dbReference>
<keyword evidence="11" id="KW-1185">Reference proteome</keyword>
<proteinExistence type="inferred from homology"/>
<dbReference type="EMBL" id="QSLN01000001">
    <property type="protein sequence ID" value="RDV84772.1"/>
    <property type="molecule type" value="Genomic_DNA"/>
</dbReference>
<dbReference type="InterPro" id="IPR008255">
    <property type="entry name" value="Pyr_nucl-diS_OxRdtase_2_AS"/>
</dbReference>
<evidence type="ECO:0000256" key="3">
    <source>
        <dbReference type="ARBA" id="ARBA00022827"/>
    </source>
</evidence>
<evidence type="ECO:0000313" key="10">
    <source>
        <dbReference type="EMBL" id="RDV84772.1"/>
    </source>
</evidence>
<reference evidence="10 11" key="1">
    <citation type="submission" date="2018-08" db="EMBL/GenBank/DDBJ databases">
        <title>Form III RuBisCO-mediated autotrophy in Thermodesulfobium bacteria.</title>
        <authorList>
            <person name="Toshchakov S.V."/>
            <person name="Kublanov I.V."/>
            <person name="Frolov E."/>
            <person name="Bonch-Osmolovskaya E.A."/>
            <person name="Tourova T.P."/>
            <person name="Chernych N.A."/>
            <person name="Lebedinsky A.V."/>
        </authorList>
    </citation>
    <scope>NUCLEOTIDE SEQUENCE [LARGE SCALE GENOMIC DNA]</scope>
    <source>
        <strain evidence="10 11">SR</strain>
    </source>
</reference>
<dbReference type="PANTHER" id="PTHR48105">
    <property type="entry name" value="THIOREDOXIN REDUCTASE 1-RELATED-RELATED"/>
    <property type="match status" value="1"/>
</dbReference>
<keyword evidence="4 7" id="KW-0560">Oxidoreductase</keyword>
<evidence type="ECO:0000313" key="11">
    <source>
        <dbReference type="Proteomes" id="UP000256329"/>
    </source>
</evidence>
<keyword evidence="2 7" id="KW-0285">Flavoprotein</keyword>
<keyword evidence="8" id="KW-0521">NADP</keyword>
<evidence type="ECO:0000256" key="1">
    <source>
        <dbReference type="ARBA" id="ARBA00009333"/>
    </source>
</evidence>
<dbReference type="InterPro" id="IPR023753">
    <property type="entry name" value="FAD/NAD-binding_dom"/>
</dbReference>
<dbReference type="GO" id="GO:0005737">
    <property type="term" value="C:cytoplasm"/>
    <property type="evidence" value="ECO:0007669"/>
    <property type="project" value="InterPro"/>
</dbReference>
<evidence type="ECO:0000256" key="5">
    <source>
        <dbReference type="ARBA" id="ARBA00023157"/>
    </source>
</evidence>
<protein>
    <recommendedName>
        <fullName evidence="7">Thioredoxin reductase</fullName>
        <ecNumber evidence="7">1.8.1.9</ecNumber>
    </recommendedName>
</protein>
<accession>A0A3D8P7D0</accession>
<keyword evidence="6 7" id="KW-0676">Redox-active center</keyword>
<feature type="domain" description="FAD/NAD(P)-binding" evidence="9">
    <location>
        <begin position="3"/>
        <end position="290"/>
    </location>
</feature>
<dbReference type="InterPro" id="IPR036188">
    <property type="entry name" value="FAD/NAD-bd_sf"/>
</dbReference>
<evidence type="ECO:0000256" key="8">
    <source>
        <dbReference type="RuleBase" id="RU003881"/>
    </source>
</evidence>